<keyword evidence="4 9" id="KW-0396">Initiation factor</keyword>
<evidence type="ECO:0000256" key="10">
    <source>
        <dbReference type="SAM" id="MobiDB-lite"/>
    </source>
</evidence>
<dbReference type="Pfam" id="PF01652">
    <property type="entry name" value="IF4E"/>
    <property type="match status" value="1"/>
</dbReference>
<dbReference type="SUPFAM" id="SSF55418">
    <property type="entry name" value="eIF4e-like"/>
    <property type="match status" value="1"/>
</dbReference>
<keyword evidence="8" id="KW-0539">Nucleus</keyword>
<comment type="subcellular location">
    <subcellularLocation>
        <location evidence="1">Nucleus</location>
    </subcellularLocation>
</comment>
<dbReference type="PANTHER" id="PTHR11960:SF8">
    <property type="entry name" value="EUKARYOTIC TRANSLATION INITIATION FACTOR 4E1-RELATED"/>
    <property type="match status" value="1"/>
</dbReference>
<dbReference type="Pfam" id="PF11705">
    <property type="entry name" value="RNA_pol_3_Rpc31"/>
    <property type="match status" value="1"/>
</dbReference>
<dbReference type="GO" id="GO:0016281">
    <property type="term" value="C:eukaryotic translation initiation factor 4F complex"/>
    <property type="evidence" value="ECO:0007669"/>
    <property type="project" value="TreeGrafter"/>
</dbReference>
<feature type="compositionally biased region" description="Acidic residues" evidence="10">
    <location>
        <begin position="291"/>
        <end position="302"/>
    </location>
</feature>
<dbReference type="EMBL" id="HG806344">
    <property type="protein sequence ID" value="CDW58468.1"/>
    <property type="molecule type" value="Genomic_DNA"/>
</dbReference>
<evidence type="ECO:0000256" key="5">
    <source>
        <dbReference type="ARBA" id="ARBA00022845"/>
    </source>
</evidence>
<dbReference type="AlphaFoldDB" id="A0A077ZFX1"/>
<dbReference type="PANTHER" id="PTHR11960">
    <property type="entry name" value="EUKARYOTIC TRANSLATION INITIATION FACTOR 4E RELATED"/>
    <property type="match status" value="1"/>
</dbReference>
<evidence type="ECO:0000256" key="1">
    <source>
        <dbReference type="ARBA" id="ARBA00004123"/>
    </source>
</evidence>
<dbReference type="OrthoDB" id="590761at2759"/>
<evidence type="ECO:0000256" key="4">
    <source>
        <dbReference type="ARBA" id="ARBA00022540"/>
    </source>
</evidence>
<proteinExistence type="inferred from homology"/>
<evidence type="ECO:0000256" key="8">
    <source>
        <dbReference type="ARBA" id="ARBA00023242"/>
    </source>
</evidence>
<evidence type="ECO:0000256" key="9">
    <source>
        <dbReference type="RuleBase" id="RU004374"/>
    </source>
</evidence>
<feature type="region of interest" description="Disordered" evidence="10">
    <location>
        <begin position="110"/>
        <end position="150"/>
    </location>
</feature>
<keyword evidence="12" id="KW-1185">Reference proteome</keyword>
<accession>A0A077ZFX1</accession>
<gene>
    <name evidence="11" type="ORF">TTRE_0000678501</name>
</gene>
<dbReference type="InterPro" id="IPR023398">
    <property type="entry name" value="TIF_eIF4e-like"/>
</dbReference>
<feature type="region of interest" description="Disordered" evidence="10">
    <location>
        <begin position="291"/>
        <end position="334"/>
    </location>
</feature>
<evidence type="ECO:0000313" key="12">
    <source>
        <dbReference type="Proteomes" id="UP000030665"/>
    </source>
</evidence>
<evidence type="ECO:0000256" key="2">
    <source>
        <dbReference type="ARBA" id="ARBA00008352"/>
    </source>
</evidence>
<reference evidence="11" key="1">
    <citation type="submission" date="2014-01" db="EMBL/GenBank/DDBJ databases">
        <authorList>
            <person name="Aslett M."/>
        </authorList>
    </citation>
    <scope>NUCLEOTIDE SEQUENCE</scope>
</reference>
<comment type="similarity">
    <text evidence="2">Belongs to the eukaryotic RPC7 RNA polymerase subunit family.</text>
</comment>
<evidence type="ECO:0000313" key="11">
    <source>
        <dbReference type="EMBL" id="CDW58468.1"/>
    </source>
</evidence>
<evidence type="ECO:0000256" key="7">
    <source>
        <dbReference type="ARBA" id="ARBA00022917"/>
    </source>
</evidence>
<protein>
    <submittedName>
        <fullName evidence="11">RNA pol 3 Rpc31 and IF4E domain containing protei n</fullName>
    </submittedName>
</protein>
<dbReference type="GO" id="GO:0003743">
    <property type="term" value="F:translation initiation factor activity"/>
    <property type="evidence" value="ECO:0007669"/>
    <property type="project" value="UniProtKB-KW"/>
</dbReference>
<feature type="compositionally biased region" description="Basic and acidic residues" evidence="10">
    <location>
        <begin position="110"/>
        <end position="127"/>
    </location>
</feature>
<dbReference type="InterPro" id="IPR001040">
    <property type="entry name" value="TIF_eIF_4E"/>
</dbReference>
<name>A0A077ZFX1_TRITR</name>
<reference evidence="11" key="2">
    <citation type="submission" date="2014-03" db="EMBL/GenBank/DDBJ databases">
        <title>The whipworm genome and dual-species transcriptomics of an intimate host-pathogen interaction.</title>
        <authorList>
            <person name="Foth B.J."/>
            <person name="Tsai I.J."/>
            <person name="Reid A.J."/>
            <person name="Bancroft A.J."/>
            <person name="Nichol S."/>
            <person name="Tracey A."/>
            <person name="Holroyd N."/>
            <person name="Cotton J.A."/>
            <person name="Stanley E.J."/>
            <person name="Zarowiecki M."/>
            <person name="Liu J.Z."/>
            <person name="Huckvale T."/>
            <person name="Cooper P.J."/>
            <person name="Grencis R.K."/>
            <person name="Berriman M."/>
        </authorList>
    </citation>
    <scope>NUCLEOTIDE SEQUENCE [LARGE SCALE GENOMIC DNA]</scope>
</reference>
<organism evidence="11 12">
    <name type="scientific">Trichuris trichiura</name>
    <name type="common">Whipworm</name>
    <name type="synonym">Trichocephalus trichiurus</name>
    <dbReference type="NCBI Taxonomy" id="36087"/>
    <lineage>
        <taxon>Eukaryota</taxon>
        <taxon>Metazoa</taxon>
        <taxon>Ecdysozoa</taxon>
        <taxon>Nematoda</taxon>
        <taxon>Enoplea</taxon>
        <taxon>Dorylaimia</taxon>
        <taxon>Trichinellida</taxon>
        <taxon>Trichuridae</taxon>
        <taxon>Trichuris</taxon>
    </lineage>
</organism>
<dbReference type="Gene3D" id="3.30.760.10">
    <property type="entry name" value="RNA Cap, Translation Initiation Factor Eif4e"/>
    <property type="match status" value="1"/>
</dbReference>
<dbReference type="GO" id="GO:0006383">
    <property type="term" value="P:transcription by RNA polymerase III"/>
    <property type="evidence" value="ECO:0007669"/>
    <property type="project" value="InterPro"/>
</dbReference>
<comment type="similarity">
    <text evidence="3 9">Belongs to the eukaryotic initiation factor 4E family.</text>
</comment>
<evidence type="ECO:0000256" key="6">
    <source>
        <dbReference type="ARBA" id="ARBA00022884"/>
    </source>
</evidence>
<dbReference type="InterPro" id="IPR024661">
    <property type="entry name" value="RNA_pol_III_Rpc31"/>
</dbReference>
<evidence type="ECO:0000256" key="3">
    <source>
        <dbReference type="ARBA" id="ARBA00009860"/>
    </source>
</evidence>
<feature type="compositionally biased region" description="Low complexity" evidence="10">
    <location>
        <begin position="318"/>
        <end position="330"/>
    </location>
</feature>
<dbReference type="Proteomes" id="UP000030665">
    <property type="component" value="Unassembled WGS sequence"/>
</dbReference>
<sequence length="514" mass="59594">MGTKRYRFNGQQAFGSTDLYPPLEMKPSPVNVDSVSLHVAFERGYVMRLQQLPYYHRPNTADLCKVSNDRFFPFYRFPKELHPKSKLCQPSASNHLKEIPKKLKALKEIERRKRQDNDIDHPETEKDAAEEEQPTDQTRPAGEEGEGDEMDIRGLSADELNEDDLEEENDYIDSYFDNGEADLEDESSGLFCFLSLDAWAISSESIQCDRLQQALYASISKYSFFEWIEQLCISPVRKFAPQMELLEFSGKFILFDLISRDRSPHVCYTVYKMTSEEEPLHWSLFSSDDEDDYANDNGEEESLEKTGDTNTSSVEVLSVSSPNNSHSDSPTLNSFSEEDDQHFLPLLHTWIWWYHKPNRQSRGPWSENLHRVTMIDDAVTFWHFYHNLKRPSELPIGADYFIFKANLTPKWESPENARGGRVAVSFNRSNVSSQQGVNMSWLKFIIAVLSGQLEFLCIYINGIFVSVRSKGYKVGLWLHSDCNEEDKKQFREVFKILVGKERPAFYKPHIKLLR</sequence>
<dbReference type="GO" id="GO:0005634">
    <property type="term" value="C:nucleus"/>
    <property type="evidence" value="ECO:0007669"/>
    <property type="project" value="UniProtKB-SubCell"/>
</dbReference>
<dbReference type="GO" id="GO:0006417">
    <property type="term" value="P:regulation of translation"/>
    <property type="evidence" value="ECO:0007669"/>
    <property type="project" value="UniProtKB-KW"/>
</dbReference>
<keyword evidence="6 9" id="KW-0694">RNA-binding</keyword>
<keyword evidence="7 9" id="KW-0648">Protein biosynthesis</keyword>
<keyword evidence="5" id="KW-0810">Translation regulation</keyword>
<dbReference type="STRING" id="36087.A0A077ZFX1"/>
<dbReference type="GO" id="GO:0000340">
    <property type="term" value="F:RNA 7-methylguanosine cap binding"/>
    <property type="evidence" value="ECO:0007669"/>
    <property type="project" value="TreeGrafter"/>
</dbReference>